<dbReference type="Pfam" id="PF00535">
    <property type="entry name" value="Glycos_transf_2"/>
    <property type="match status" value="1"/>
</dbReference>
<dbReference type="PANTHER" id="PTHR43685">
    <property type="entry name" value="GLYCOSYLTRANSFERASE"/>
    <property type="match status" value="1"/>
</dbReference>
<comment type="caution">
    <text evidence="3">The sequence shown here is derived from an EMBL/GenBank/DDBJ whole genome shotgun (WGS) entry which is preliminary data.</text>
</comment>
<keyword evidence="4" id="KW-1185">Reference proteome</keyword>
<dbReference type="Proteomes" id="UP000237846">
    <property type="component" value="Unassembled WGS sequence"/>
</dbReference>
<dbReference type="InterPro" id="IPR001173">
    <property type="entry name" value="Glyco_trans_2-like"/>
</dbReference>
<dbReference type="SUPFAM" id="SSF53448">
    <property type="entry name" value="Nucleotide-diphospho-sugar transferases"/>
    <property type="match status" value="1"/>
</dbReference>
<dbReference type="AlphaFoldDB" id="A0A2T0Q043"/>
<reference evidence="3 4" key="1">
    <citation type="submission" date="2018-03" db="EMBL/GenBank/DDBJ databases">
        <title>Genomic Encyclopedia of Archaeal and Bacterial Type Strains, Phase II (KMG-II): from individual species to whole genera.</title>
        <authorList>
            <person name="Goeker M."/>
        </authorList>
    </citation>
    <scope>NUCLEOTIDE SEQUENCE [LARGE SCALE GENOMIC DNA]</scope>
    <source>
        <strain evidence="3 4">DSM 45601</strain>
    </source>
</reference>
<dbReference type="GO" id="GO:0016740">
    <property type="term" value="F:transferase activity"/>
    <property type="evidence" value="ECO:0007669"/>
    <property type="project" value="UniProtKB-KW"/>
</dbReference>
<evidence type="ECO:0000313" key="3">
    <source>
        <dbReference type="EMBL" id="PRX97157.1"/>
    </source>
</evidence>
<feature type="region of interest" description="Disordered" evidence="1">
    <location>
        <begin position="629"/>
        <end position="648"/>
    </location>
</feature>
<keyword evidence="3" id="KW-0808">Transferase</keyword>
<dbReference type="RefSeq" id="WP_106248966.1">
    <property type="nucleotide sequence ID" value="NZ_PVZC01000006.1"/>
</dbReference>
<name>A0A2T0Q043_9ACTN</name>
<sequence length="648" mass="69408">MTTPAPIKPGTQPALRAALRAAGPGRVWVGHTGFTSVPRTGGRSVTMMNLDKVPLDRVLASPGRVIPNQTGTVVVFARTATDLRRVAPLGTLLPKSLRTVICVVEHPADAAAPVPSSPGMYEWGDLHELSVTRLPGSGWLLAAHFDALIRANEVLRFVVRSVAGVGPRTFSPPPLAAFAGSAGAAWRPGDTRAVEVRAEGPVPIRRVTVKSDVALRVSDGGHPEWIDPTVPVLDREADALSAARPEALAPIDERAVNPIGFGPVPEAGMAELRVERNEWRVVRNDRYVGRLPSSGQLAGADIARLRNLRGIRLGWHEPSAGYARTVVALAAAGVPLITDPVPGWAAALLGPELTPLLTSVTEVDLADALHRDEHSVRLRRAALRRHGSHARWRQLAAEAGVPVPKPPVVSVLLCTRRPDMVGFGLRQIARQRHVDAEVVLGLHGFGADLPEVAAAVAAHPTPVTVVEQDAGTVYGAALNAAAARASGSLLAKMDDDDWYGPEHLADMALARLYSGAEVVGCRNEFVYLTELDRTVWRRNAAERPDAHVAGGSLLFDREVFGAVGGFRPLPRAVDSQFLLGTRQAGGREYRTHGLGYVLRRSADGHTWAAEDTHFLRGSTRQWRGFRPSALLEPDPADLPPAARRAQAR</sequence>
<feature type="domain" description="Glycosyltransferase 2-like" evidence="2">
    <location>
        <begin position="419"/>
        <end position="524"/>
    </location>
</feature>
<evidence type="ECO:0000256" key="1">
    <source>
        <dbReference type="SAM" id="MobiDB-lite"/>
    </source>
</evidence>
<dbReference type="InterPro" id="IPR029044">
    <property type="entry name" value="Nucleotide-diphossugar_trans"/>
</dbReference>
<dbReference type="Gene3D" id="3.90.550.10">
    <property type="entry name" value="Spore Coat Polysaccharide Biosynthesis Protein SpsA, Chain A"/>
    <property type="match status" value="1"/>
</dbReference>
<organism evidence="3 4">
    <name type="scientific">Allonocardiopsis opalescens</name>
    <dbReference type="NCBI Taxonomy" id="1144618"/>
    <lineage>
        <taxon>Bacteria</taxon>
        <taxon>Bacillati</taxon>
        <taxon>Actinomycetota</taxon>
        <taxon>Actinomycetes</taxon>
        <taxon>Streptosporangiales</taxon>
        <taxon>Allonocardiopsis</taxon>
    </lineage>
</organism>
<dbReference type="EMBL" id="PVZC01000006">
    <property type="protein sequence ID" value="PRX97157.1"/>
    <property type="molecule type" value="Genomic_DNA"/>
</dbReference>
<evidence type="ECO:0000259" key="2">
    <source>
        <dbReference type="Pfam" id="PF00535"/>
    </source>
</evidence>
<evidence type="ECO:0000313" key="4">
    <source>
        <dbReference type="Proteomes" id="UP000237846"/>
    </source>
</evidence>
<gene>
    <name evidence="3" type="ORF">CLV72_106193</name>
</gene>
<accession>A0A2T0Q043</accession>
<dbReference type="InterPro" id="IPR050834">
    <property type="entry name" value="Glycosyltransf_2"/>
</dbReference>
<dbReference type="OrthoDB" id="6713581at2"/>
<protein>
    <submittedName>
        <fullName evidence="3">Glycosyltransferase involved in cell wall biosynthesis</fullName>
    </submittedName>
</protein>
<proteinExistence type="predicted"/>
<dbReference type="PANTHER" id="PTHR43685:SF2">
    <property type="entry name" value="GLYCOSYLTRANSFERASE 2-LIKE DOMAIN-CONTAINING PROTEIN"/>
    <property type="match status" value="1"/>
</dbReference>